<gene>
    <name evidence="11" type="ORF">ACFSCS_04510</name>
</gene>
<dbReference type="Gene3D" id="1.10.10.10">
    <property type="entry name" value="Winged helix-like DNA-binding domain superfamily/Winged helix DNA-binding domain"/>
    <property type="match status" value="1"/>
</dbReference>
<reference evidence="12" key="1">
    <citation type="journal article" date="2019" name="Int. J. Syst. Evol. Microbiol.">
        <title>The Global Catalogue of Microorganisms (GCM) 10K type strain sequencing project: providing services to taxonomists for standard genome sequencing and annotation.</title>
        <authorList>
            <consortium name="The Broad Institute Genomics Platform"/>
            <consortium name="The Broad Institute Genome Sequencing Center for Infectious Disease"/>
            <person name="Wu L."/>
            <person name="Ma J."/>
        </authorList>
    </citation>
    <scope>NUCLEOTIDE SEQUENCE [LARGE SCALE GENOMIC DNA]</scope>
    <source>
        <strain evidence="12">CAIM 431</strain>
    </source>
</reference>
<protein>
    <recommendedName>
        <fullName evidence="8">Methylated-DNA--protein-cysteine methyltransferase</fullName>
        <ecNumber evidence="8">2.1.1.63</ecNumber>
    </recommendedName>
    <alternativeName>
        <fullName evidence="8">6-O-methylguanine-DNA methyltransferase</fullName>
        <shortName evidence="8">MGMT</shortName>
    </alternativeName>
    <alternativeName>
        <fullName evidence="8">O-6-methylguanine-DNA-alkyltransferase</fullName>
    </alternativeName>
</protein>
<comment type="miscellaneous">
    <text evidence="8">This enzyme catalyzes only one turnover and therefore is not strictly catalytic. According to one definition, an enzyme is a biocatalyst that acts repeatedly and over many reaction cycles.</text>
</comment>
<dbReference type="GO" id="GO:0032259">
    <property type="term" value="P:methylation"/>
    <property type="evidence" value="ECO:0007669"/>
    <property type="project" value="UniProtKB-KW"/>
</dbReference>
<evidence type="ECO:0000256" key="5">
    <source>
        <dbReference type="ARBA" id="ARBA00022763"/>
    </source>
</evidence>
<sequence length="191" mass="20331">MTEHLDALTSRLARTASEQGLVEVAWRTVDSPVGELLLAATPAGLARVAFAREGFDGVLQDLSARIGPRVLREPGRLDAAAHQLDDYFAGLRTSFDLHLDDRLSTGFRQQVQRWLPQIGYGRTASYAEVAAALGRPGASRAVGTACATNPLPLVVPCHRVLRSGGALGGYLGGLEAKQALLELEGALPTHR</sequence>
<dbReference type="PANTHER" id="PTHR10815">
    <property type="entry name" value="METHYLATED-DNA--PROTEIN-CYSTEINE METHYLTRANSFERASE"/>
    <property type="match status" value="1"/>
</dbReference>
<dbReference type="HAMAP" id="MF_00772">
    <property type="entry name" value="OGT"/>
    <property type="match status" value="1"/>
</dbReference>
<name>A0ABW4RSY7_9ACTN</name>
<dbReference type="CDD" id="cd06445">
    <property type="entry name" value="ATase"/>
    <property type="match status" value="1"/>
</dbReference>
<dbReference type="InterPro" id="IPR001497">
    <property type="entry name" value="MethylDNA_cys_MeTrfase_AS"/>
</dbReference>
<feature type="domain" description="Methylguanine DNA methyltransferase ribonuclease-like" evidence="10">
    <location>
        <begin position="26"/>
        <end position="100"/>
    </location>
</feature>
<evidence type="ECO:0000256" key="4">
    <source>
        <dbReference type="ARBA" id="ARBA00022679"/>
    </source>
</evidence>
<comment type="function">
    <text evidence="8">Involved in the cellular defense against the biological effects of O6-methylguanine (O6-MeG) and O4-methylthymine (O4-MeT) in DNA. Repairs the methylated nucleobase in DNA by stoichiometrically transferring the methyl group to a cysteine residue in the enzyme. This is a suicide reaction: the enzyme is irreversibly inactivated.</text>
</comment>
<dbReference type="InterPro" id="IPR036388">
    <property type="entry name" value="WH-like_DNA-bd_sf"/>
</dbReference>
<accession>A0ABW4RSY7</accession>
<evidence type="ECO:0000256" key="1">
    <source>
        <dbReference type="ARBA" id="ARBA00001286"/>
    </source>
</evidence>
<dbReference type="PANTHER" id="PTHR10815:SF5">
    <property type="entry name" value="METHYLATED-DNA--PROTEIN-CYSTEINE METHYLTRANSFERASE"/>
    <property type="match status" value="1"/>
</dbReference>
<feature type="domain" description="Methylated-DNA-[protein]-cysteine S-methyltransferase DNA binding" evidence="9">
    <location>
        <begin position="107"/>
        <end position="186"/>
    </location>
</feature>
<evidence type="ECO:0000256" key="2">
    <source>
        <dbReference type="ARBA" id="ARBA00022490"/>
    </source>
</evidence>
<dbReference type="Pfam" id="PF01035">
    <property type="entry name" value="DNA_binding_1"/>
    <property type="match status" value="1"/>
</dbReference>
<keyword evidence="2 8" id="KW-0963">Cytoplasm</keyword>
<dbReference type="GO" id="GO:0003908">
    <property type="term" value="F:methylated-DNA-[protein]-cysteine S-methyltransferase activity"/>
    <property type="evidence" value="ECO:0007669"/>
    <property type="project" value="UniProtKB-EC"/>
</dbReference>
<dbReference type="SUPFAM" id="SSF53155">
    <property type="entry name" value="Methylated DNA-protein cysteine methyltransferase domain"/>
    <property type="match status" value="1"/>
</dbReference>
<evidence type="ECO:0000256" key="7">
    <source>
        <dbReference type="ARBA" id="ARBA00049348"/>
    </source>
</evidence>
<comment type="caution">
    <text evidence="11">The sequence shown here is derived from an EMBL/GenBank/DDBJ whole genome shotgun (WGS) entry which is preliminary data.</text>
</comment>
<keyword evidence="6 8" id="KW-0234">DNA repair</keyword>
<evidence type="ECO:0000313" key="11">
    <source>
        <dbReference type="EMBL" id="MFD1889452.1"/>
    </source>
</evidence>
<dbReference type="PROSITE" id="PS00374">
    <property type="entry name" value="MGMT"/>
    <property type="match status" value="1"/>
</dbReference>
<dbReference type="InterPro" id="IPR014048">
    <property type="entry name" value="MethylDNA_cys_MeTrfase_DNA-bd"/>
</dbReference>
<dbReference type="Pfam" id="PF02870">
    <property type="entry name" value="Methyltransf_1N"/>
    <property type="match status" value="1"/>
</dbReference>
<evidence type="ECO:0000256" key="8">
    <source>
        <dbReference type="HAMAP-Rule" id="MF_00772"/>
    </source>
</evidence>
<dbReference type="InterPro" id="IPR023546">
    <property type="entry name" value="MGMT"/>
</dbReference>
<evidence type="ECO:0000259" key="10">
    <source>
        <dbReference type="Pfam" id="PF02870"/>
    </source>
</evidence>
<keyword evidence="3 8" id="KW-0489">Methyltransferase</keyword>
<dbReference type="InterPro" id="IPR008332">
    <property type="entry name" value="MethylG_MeTrfase_N"/>
</dbReference>
<evidence type="ECO:0000259" key="9">
    <source>
        <dbReference type="Pfam" id="PF01035"/>
    </source>
</evidence>
<feature type="active site" description="Nucleophile; methyl group acceptor" evidence="8">
    <location>
        <position position="157"/>
    </location>
</feature>
<keyword evidence="5 8" id="KW-0227">DNA damage</keyword>
<keyword evidence="4 8" id="KW-0808">Transferase</keyword>
<dbReference type="InterPro" id="IPR036631">
    <property type="entry name" value="MGMT_N_sf"/>
</dbReference>
<dbReference type="EC" id="2.1.1.63" evidence="8"/>
<comment type="catalytic activity">
    <reaction evidence="7 8">
        <text>a 6-O-methyl-2'-deoxyguanosine in DNA + L-cysteinyl-[protein] = S-methyl-L-cysteinyl-[protein] + a 2'-deoxyguanosine in DNA</text>
        <dbReference type="Rhea" id="RHEA:24000"/>
        <dbReference type="Rhea" id="RHEA-COMP:10131"/>
        <dbReference type="Rhea" id="RHEA-COMP:10132"/>
        <dbReference type="Rhea" id="RHEA-COMP:11367"/>
        <dbReference type="Rhea" id="RHEA-COMP:11368"/>
        <dbReference type="ChEBI" id="CHEBI:29950"/>
        <dbReference type="ChEBI" id="CHEBI:82612"/>
        <dbReference type="ChEBI" id="CHEBI:85445"/>
        <dbReference type="ChEBI" id="CHEBI:85448"/>
        <dbReference type="EC" id="2.1.1.63"/>
    </reaction>
</comment>
<dbReference type="SUPFAM" id="SSF46767">
    <property type="entry name" value="Methylated DNA-protein cysteine methyltransferase, C-terminal domain"/>
    <property type="match status" value="1"/>
</dbReference>
<evidence type="ECO:0000313" key="12">
    <source>
        <dbReference type="Proteomes" id="UP001597326"/>
    </source>
</evidence>
<evidence type="ECO:0000256" key="3">
    <source>
        <dbReference type="ARBA" id="ARBA00022603"/>
    </source>
</evidence>
<organism evidence="11 12">
    <name type="scientific">Luteococcus peritonei</name>
    <dbReference type="NCBI Taxonomy" id="88874"/>
    <lineage>
        <taxon>Bacteria</taxon>
        <taxon>Bacillati</taxon>
        <taxon>Actinomycetota</taxon>
        <taxon>Actinomycetes</taxon>
        <taxon>Propionibacteriales</taxon>
        <taxon>Propionibacteriaceae</taxon>
        <taxon>Luteococcus</taxon>
    </lineage>
</organism>
<dbReference type="InterPro" id="IPR036217">
    <property type="entry name" value="MethylDNA_cys_MeTrfase_DNAb"/>
</dbReference>
<comment type="catalytic activity">
    <reaction evidence="1 8">
        <text>a 4-O-methyl-thymidine in DNA + L-cysteinyl-[protein] = a thymidine in DNA + S-methyl-L-cysteinyl-[protein]</text>
        <dbReference type="Rhea" id="RHEA:53428"/>
        <dbReference type="Rhea" id="RHEA-COMP:10131"/>
        <dbReference type="Rhea" id="RHEA-COMP:10132"/>
        <dbReference type="Rhea" id="RHEA-COMP:13555"/>
        <dbReference type="Rhea" id="RHEA-COMP:13556"/>
        <dbReference type="ChEBI" id="CHEBI:29950"/>
        <dbReference type="ChEBI" id="CHEBI:82612"/>
        <dbReference type="ChEBI" id="CHEBI:137386"/>
        <dbReference type="ChEBI" id="CHEBI:137387"/>
        <dbReference type="EC" id="2.1.1.63"/>
    </reaction>
</comment>
<comment type="subcellular location">
    <subcellularLocation>
        <location evidence="8">Cytoplasm</location>
    </subcellularLocation>
</comment>
<dbReference type="RefSeq" id="WP_343872462.1">
    <property type="nucleotide sequence ID" value="NZ_BAAAIX010000008.1"/>
</dbReference>
<dbReference type="NCBIfam" id="TIGR00589">
    <property type="entry name" value="ogt"/>
    <property type="match status" value="1"/>
</dbReference>
<dbReference type="Gene3D" id="3.30.160.70">
    <property type="entry name" value="Methylated DNA-protein cysteine methyltransferase domain"/>
    <property type="match status" value="1"/>
</dbReference>
<evidence type="ECO:0000256" key="6">
    <source>
        <dbReference type="ARBA" id="ARBA00023204"/>
    </source>
</evidence>
<proteinExistence type="inferred from homology"/>
<comment type="similarity">
    <text evidence="8">Belongs to the MGMT family.</text>
</comment>
<keyword evidence="12" id="KW-1185">Reference proteome</keyword>
<dbReference type="EMBL" id="JBHUFZ010000010">
    <property type="protein sequence ID" value="MFD1889452.1"/>
    <property type="molecule type" value="Genomic_DNA"/>
</dbReference>
<dbReference type="Proteomes" id="UP001597326">
    <property type="component" value="Unassembled WGS sequence"/>
</dbReference>